<comment type="caution">
    <text evidence="6">The sequence shown here is derived from an EMBL/GenBank/DDBJ whole genome shotgun (WGS) entry which is preliminary data.</text>
</comment>
<comment type="similarity">
    <text evidence="4">Belongs to the heat shock protein 70 family.</text>
</comment>
<feature type="compositionally biased region" description="Acidic residues" evidence="5">
    <location>
        <begin position="409"/>
        <end position="433"/>
    </location>
</feature>
<dbReference type="AlphaFoldDB" id="A0A507C8P6"/>
<dbReference type="InterPro" id="IPR036322">
    <property type="entry name" value="WD40_repeat_dom_sf"/>
</dbReference>
<reference evidence="6 7" key="1">
    <citation type="journal article" date="2019" name="Sci. Rep.">
        <title>Comparative genomics of chytrid fungi reveal insights into the obligate biotrophic and pathogenic lifestyle of Synchytrium endobioticum.</title>
        <authorList>
            <person name="van de Vossenberg B.T.L.H."/>
            <person name="Warris S."/>
            <person name="Nguyen H.D.T."/>
            <person name="van Gent-Pelzer M.P.E."/>
            <person name="Joly D.L."/>
            <person name="van de Geest H.C."/>
            <person name="Bonants P.J.M."/>
            <person name="Smith D.S."/>
            <person name="Levesque C.A."/>
            <person name="van der Lee T.A.J."/>
        </authorList>
    </citation>
    <scope>NUCLEOTIDE SEQUENCE [LARGE SCALE GENOMIC DNA]</scope>
    <source>
        <strain evidence="6 7">JEL517</strain>
    </source>
</reference>
<evidence type="ECO:0000256" key="1">
    <source>
        <dbReference type="ARBA" id="ARBA00022741"/>
    </source>
</evidence>
<dbReference type="GO" id="GO:0140662">
    <property type="term" value="F:ATP-dependent protein folding chaperone"/>
    <property type="evidence" value="ECO:0007669"/>
    <property type="project" value="InterPro"/>
</dbReference>
<dbReference type="InterPro" id="IPR001680">
    <property type="entry name" value="WD40_rpt"/>
</dbReference>
<keyword evidence="3" id="KW-0853">WD repeat</keyword>
<evidence type="ECO:0000256" key="5">
    <source>
        <dbReference type="SAM" id="MobiDB-lite"/>
    </source>
</evidence>
<dbReference type="EMBL" id="QEAO01000017">
    <property type="protein sequence ID" value="TPX33903.1"/>
    <property type="molecule type" value="Genomic_DNA"/>
</dbReference>
<gene>
    <name evidence="6" type="ORF">SmJEL517_g03293</name>
</gene>
<dbReference type="Gene3D" id="3.30.420.40">
    <property type="match status" value="1"/>
</dbReference>
<protein>
    <submittedName>
        <fullName evidence="6">Uncharacterized protein</fullName>
    </submittedName>
</protein>
<keyword evidence="1 4" id="KW-0547">Nucleotide-binding</keyword>
<dbReference type="PANTHER" id="PTHR19375">
    <property type="entry name" value="HEAT SHOCK PROTEIN 70KDA"/>
    <property type="match status" value="1"/>
</dbReference>
<organism evidence="6 7">
    <name type="scientific">Synchytrium microbalum</name>
    <dbReference type="NCBI Taxonomy" id="1806994"/>
    <lineage>
        <taxon>Eukaryota</taxon>
        <taxon>Fungi</taxon>
        <taxon>Fungi incertae sedis</taxon>
        <taxon>Chytridiomycota</taxon>
        <taxon>Chytridiomycota incertae sedis</taxon>
        <taxon>Chytridiomycetes</taxon>
        <taxon>Synchytriales</taxon>
        <taxon>Synchytriaceae</taxon>
        <taxon>Synchytrium</taxon>
    </lineage>
</organism>
<dbReference type="Pfam" id="PF00400">
    <property type="entry name" value="WD40"/>
    <property type="match status" value="1"/>
</dbReference>
<evidence type="ECO:0000313" key="6">
    <source>
        <dbReference type="EMBL" id="TPX33903.1"/>
    </source>
</evidence>
<dbReference type="InterPro" id="IPR043129">
    <property type="entry name" value="ATPase_NBD"/>
</dbReference>
<feature type="repeat" description="WD" evidence="3">
    <location>
        <begin position="129"/>
        <end position="151"/>
    </location>
</feature>
<dbReference type="GO" id="GO:0005524">
    <property type="term" value="F:ATP binding"/>
    <property type="evidence" value="ECO:0007669"/>
    <property type="project" value="UniProtKB-KW"/>
</dbReference>
<evidence type="ECO:0000313" key="7">
    <source>
        <dbReference type="Proteomes" id="UP000319731"/>
    </source>
</evidence>
<dbReference type="STRING" id="1806994.A0A507C8P6"/>
<feature type="compositionally biased region" description="Low complexity" evidence="5">
    <location>
        <begin position="375"/>
        <end position="387"/>
    </location>
</feature>
<dbReference type="RefSeq" id="XP_031024787.1">
    <property type="nucleotide sequence ID" value="XM_031169221.1"/>
</dbReference>
<dbReference type="Proteomes" id="UP000319731">
    <property type="component" value="Unassembled WGS sequence"/>
</dbReference>
<sequence length="602" mass="65893">MIQPTAIEPKLHISANYFRDLRHNDGLSNEISAVSFSHNGRIFASLNISNSIAIFDVILSRLICTIQLAVTAIASKSKASMEFSPDNSNLAVLAGSTLSVWNLHRQEWLQGFDATFDINTLCWVTEHKLVTGDINGSIRIWDIQDAEATTRASPQPLDSMITAVIPRKQNNSRDLVVTTLNGIVYTMSYPALEITKETVLSARVTSASMLSEGFLIVGSTDGRVGILNHGANTPRMIKENNIVWMSLGNKINASDSEIISIKVQSPHWGLALSAKGKITIWDLRNRMISLNLNQYTLPGRKITCMGLSRHGLAAMGMNDGQAKLYKMEWVQPGHRKLGSQSTGSASAANGAGNDNAAAAKLLAMAALLITRKPESGNGNIENNNNNSATPTRNVKSGKLPTRARKVSDRDDDTEDDEYDDETGDEEGESDEEYEPRPKYRKVTTAARNGQACGVSASRILTNRNHKEQPARVAVWKDYRVHIIAKEYGNLSTPSVVAFADPTHLVGKDAIALTINPSNTVRNAKRLMGRQVADPEVQSDIVNHEGKPFVQVEFGGTTRTLAPEDILSVIMLKMKEITEAYLGIPATFNYSQHMLVKQAVVMV</sequence>
<dbReference type="SUPFAM" id="SSF53067">
    <property type="entry name" value="Actin-like ATPase domain"/>
    <property type="match status" value="1"/>
</dbReference>
<keyword evidence="7" id="KW-1185">Reference proteome</keyword>
<dbReference type="GeneID" id="42004518"/>
<keyword evidence="2 4" id="KW-0067">ATP-binding</keyword>
<dbReference type="Gene3D" id="2.130.10.10">
    <property type="entry name" value="YVTN repeat-like/Quinoprotein amine dehydrogenase"/>
    <property type="match status" value="2"/>
</dbReference>
<accession>A0A507C8P6</accession>
<evidence type="ECO:0000256" key="3">
    <source>
        <dbReference type="PROSITE-ProRule" id="PRU00221"/>
    </source>
</evidence>
<dbReference type="PROSITE" id="PS50082">
    <property type="entry name" value="WD_REPEATS_2"/>
    <property type="match status" value="1"/>
</dbReference>
<dbReference type="SMART" id="SM00320">
    <property type="entry name" value="WD40"/>
    <property type="match status" value="4"/>
</dbReference>
<proteinExistence type="inferred from homology"/>
<dbReference type="SUPFAM" id="SSF50978">
    <property type="entry name" value="WD40 repeat-like"/>
    <property type="match status" value="1"/>
</dbReference>
<name>A0A507C8P6_9FUNG</name>
<evidence type="ECO:0000256" key="4">
    <source>
        <dbReference type="RuleBase" id="RU003322"/>
    </source>
</evidence>
<dbReference type="InterPro" id="IPR013126">
    <property type="entry name" value="Hsp_70_fam"/>
</dbReference>
<dbReference type="Pfam" id="PF00012">
    <property type="entry name" value="HSP70"/>
    <property type="match status" value="1"/>
</dbReference>
<dbReference type="InterPro" id="IPR015943">
    <property type="entry name" value="WD40/YVTN_repeat-like_dom_sf"/>
</dbReference>
<feature type="region of interest" description="Disordered" evidence="5">
    <location>
        <begin position="373"/>
        <end position="445"/>
    </location>
</feature>
<evidence type="ECO:0000256" key="2">
    <source>
        <dbReference type="ARBA" id="ARBA00022840"/>
    </source>
</evidence>